<keyword evidence="2" id="KW-1003">Cell membrane</keyword>
<dbReference type="PROSITE" id="PS50893">
    <property type="entry name" value="ABC_TRANSPORTER_2"/>
    <property type="match status" value="1"/>
</dbReference>
<dbReference type="GO" id="GO:0016887">
    <property type="term" value="F:ATP hydrolysis activity"/>
    <property type="evidence" value="ECO:0007669"/>
    <property type="project" value="InterPro"/>
</dbReference>
<dbReference type="InterPro" id="IPR027417">
    <property type="entry name" value="P-loop_NTPase"/>
</dbReference>
<evidence type="ECO:0000259" key="11">
    <source>
        <dbReference type="PROSITE" id="PS50893"/>
    </source>
</evidence>
<keyword evidence="7" id="KW-1278">Translocase</keyword>
<dbReference type="GeneID" id="33938651"/>
<dbReference type="InterPro" id="IPR050093">
    <property type="entry name" value="ABC_SmlMolc_Importer"/>
</dbReference>
<dbReference type="HOGENOM" id="CLU_000604_1_22_6"/>
<dbReference type="GO" id="GO:0005524">
    <property type="term" value="F:ATP binding"/>
    <property type="evidence" value="ECO:0007669"/>
    <property type="project" value="UniProtKB-KW"/>
</dbReference>
<keyword evidence="4" id="KW-0997">Cell inner membrane</keyword>
<keyword evidence="1" id="KW-0813">Transport</keyword>
<dbReference type="Gene3D" id="3.40.50.300">
    <property type="entry name" value="P-loop containing nucleotide triphosphate hydrolases"/>
    <property type="match status" value="1"/>
</dbReference>
<keyword evidence="3" id="KW-0410">Iron transport</keyword>
<dbReference type="SUPFAM" id="SSF52540">
    <property type="entry name" value="P-loop containing nucleoside triphosphate hydrolases"/>
    <property type="match status" value="1"/>
</dbReference>
<evidence type="ECO:0000313" key="12">
    <source>
        <dbReference type="EMBL" id="AIJ07414.1"/>
    </source>
</evidence>
<dbReference type="KEGG" id="ete:ETEE_0947"/>
<dbReference type="GO" id="GO:0015408">
    <property type="term" value="F:ABC-type ferric iron transporter activity"/>
    <property type="evidence" value="ECO:0007669"/>
    <property type="project" value="InterPro"/>
</dbReference>
<name>A0A076LP15_9GAMM</name>
<dbReference type="PANTHER" id="PTHR42781:SF5">
    <property type="entry name" value="PUTRESCINE TRANSPORT ATP-BINDING PROTEIN POTG"/>
    <property type="match status" value="1"/>
</dbReference>
<dbReference type="RefSeq" id="WP_034165523.1">
    <property type="nucleotide sequence ID" value="NZ_CP006664.1"/>
</dbReference>
<keyword evidence="10" id="KW-0472">Membrane</keyword>
<keyword evidence="5" id="KW-0547">Nucleotide-binding</keyword>
<evidence type="ECO:0000256" key="6">
    <source>
        <dbReference type="ARBA" id="ARBA00022840"/>
    </source>
</evidence>
<gene>
    <name evidence="12" type="primary">afuC</name>
    <name evidence="12" type="ORF">ETEE_0947</name>
</gene>
<dbReference type="InterPro" id="IPR015853">
    <property type="entry name" value="ABC_transpr_FbpC"/>
</dbReference>
<evidence type="ECO:0000256" key="4">
    <source>
        <dbReference type="ARBA" id="ARBA00022519"/>
    </source>
</evidence>
<dbReference type="AlphaFoldDB" id="A0A076LP15"/>
<feature type="domain" description="ABC transporter" evidence="11">
    <location>
        <begin position="6"/>
        <end position="227"/>
    </location>
</feature>
<evidence type="ECO:0000313" key="13">
    <source>
        <dbReference type="Proteomes" id="UP000028681"/>
    </source>
</evidence>
<dbReference type="Proteomes" id="UP000028681">
    <property type="component" value="Chromosome"/>
</dbReference>
<dbReference type="EMBL" id="CP006664">
    <property type="protein sequence ID" value="AIJ07414.1"/>
    <property type="molecule type" value="Genomic_DNA"/>
</dbReference>
<evidence type="ECO:0000256" key="9">
    <source>
        <dbReference type="ARBA" id="ARBA00023065"/>
    </source>
</evidence>
<accession>A0A076LP15</accession>
<evidence type="ECO:0000256" key="3">
    <source>
        <dbReference type="ARBA" id="ARBA00022496"/>
    </source>
</evidence>
<evidence type="ECO:0000256" key="10">
    <source>
        <dbReference type="ARBA" id="ARBA00023136"/>
    </source>
</evidence>
<dbReference type="GO" id="GO:0016020">
    <property type="term" value="C:membrane"/>
    <property type="evidence" value="ECO:0007669"/>
    <property type="project" value="InterPro"/>
</dbReference>
<evidence type="ECO:0000256" key="2">
    <source>
        <dbReference type="ARBA" id="ARBA00022475"/>
    </source>
</evidence>
<evidence type="ECO:0000256" key="1">
    <source>
        <dbReference type="ARBA" id="ARBA00022448"/>
    </source>
</evidence>
<dbReference type="InterPro" id="IPR003439">
    <property type="entry name" value="ABC_transporter-like_ATP-bd"/>
</dbReference>
<keyword evidence="6 12" id="KW-0067">ATP-binding</keyword>
<reference evidence="12 13" key="1">
    <citation type="journal article" date="2012" name="PLoS ONE">
        <title>Edwardsiella comparative phylogenomics reveal the new intra/inter-species taxonomic relationships, virulence evolution and niche adaptation mechanisms.</title>
        <authorList>
            <person name="Yang M."/>
            <person name="Lv Y."/>
            <person name="Xiao J."/>
            <person name="Wu H."/>
            <person name="Zheng H."/>
            <person name="Liu Q."/>
            <person name="Zhang Y."/>
            <person name="Wang Q."/>
        </authorList>
    </citation>
    <scope>NUCLEOTIDE SEQUENCE [LARGE SCALE GENOMIC DNA]</scope>
    <source>
        <strain evidence="13">080813</strain>
    </source>
</reference>
<evidence type="ECO:0000256" key="8">
    <source>
        <dbReference type="ARBA" id="ARBA00023004"/>
    </source>
</evidence>
<organism evidence="12 13">
    <name type="scientific">Edwardsiella anguillarum ET080813</name>
    <dbReference type="NCBI Taxonomy" id="667120"/>
    <lineage>
        <taxon>Bacteria</taxon>
        <taxon>Pseudomonadati</taxon>
        <taxon>Pseudomonadota</taxon>
        <taxon>Gammaproteobacteria</taxon>
        <taxon>Enterobacterales</taxon>
        <taxon>Hafniaceae</taxon>
        <taxon>Edwardsiella</taxon>
    </lineage>
</organism>
<evidence type="ECO:0000256" key="5">
    <source>
        <dbReference type="ARBA" id="ARBA00022741"/>
    </source>
</evidence>
<sequence length="227" mass="24066">MNEMALCLDNLHVSYGAGAGAQPVLNGFSLSLRQGTLACLLGASGSGKTTVLRAIAGFERLSHGSIRIAGRCVASPQQHLAPELRRVGMVFQDYALFPHLTVAQNIAFGLRRQPRAVQRTRVADLLQLIELSGIGERYPHALSGGQQQRVALARALAPQPDILLLDEPFSSLDEGTRERLGQEVRAILAAAGQTALLVTHSAQEARTMGGPILHIAHGQALSCADAA</sequence>
<evidence type="ECO:0000256" key="7">
    <source>
        <dbReference type="ARBA" id="ARBA00022967"/>
    </source>
</evidence>
<dbReference type="SMART" id="SM00382">
    <property type="entry name" value="AAA"/>
    <property type="match status" value="1"/>
</dbReference>
<dbReference type="Pfam" id="PF00005">
    <property type="entry name" value="ABC_tran"/>
    <property type="match status" value="1"/>
</dbReference>
<keyword evidence="9" id="KW-0406">Ion transport</keyword>
<dbReference type="PROSITE" id="PS00211">
    <property type="entry name" value="ABC_TRANSPORTER_1"/>
    <property type="match status" value="1"/>
</dbReference>
<dbReference type="InterPro" id="IPR003593">
    <property type="entry name" value="AAA+_ATPase"/>
</dbReference>
<proteinExistence type="predicted"/>
<protein>
    <submittedName>
        <fullName evidence="12">Ferric iron uptake ABC transporter (FeT) family, ATP-binding protein</fullName>
    </submittedName>
</protein>
<dbReference type="CDD" id="cd03259">
    <property type="entry name" value="ABC_Carb_Solutes_like"/>
    <property type="match status" value="1"/>
</dbReference>
<keyword evidence="8" id="KW-0408">Iron</keyword>
<dbReference type="PANTHER" id="PTHR42781">
    <property type="entry name" value="SPERMIDINE/PUTRESCINE IMPORT ATP-BINDING PROTEIN POTA"/>
    <property type="match status" value="1"/>
</dbReference>
<dbReference type="InterPro" id="IPR017871">
    <property type="entry name" value="ABC_transporter-like_CS"/>
</dbReference>